<name>A0ABV5HFS1_9FLAO</name>
<keyword evidence="2" id="KW-1185">Reference proteome</keyword>
<accession>A0ABV5HFS1</accession>
<organism evidence="1 2">
    <name type="scientific">Flavobacterium gyeonganense</name>
    <dbReference type="NCBI Taxonomy" id="1310418"/>
    <lineage>
        <taxon>Bacteria</taxon>
        <taxon>Pseudomonadati</taxon>
        <taxon>Bacteroidota</taxon>
        <taxon>Flavobacteriia</taxon>
        <taxon>Flavobacteriales</taxon>
        <taxon>Flavobacteriaceae</taxon>
        <taxon>Flavobacterium</taxon>
    </lineage>
</organism>
<sequence length="669" mass="77983">MTIYRSSGKNTEIYEEYELYTREYTENVGGKSTFTAKGGTAFGDEPETAKPLEITNLYVKVRLNDNYNGEFGFDWVDVNPETKEIEKMQDVPFSEVEYFYKKDPANPLGGDIVEKSTDEIGAKHAIQDHYKFNPISKHVDIPYVLIKPGQSITLSAEIMLWQAEITDDVIAITGDEFYEFEIVGGEKEGKTAKKKLTEAGKLDLKITCLKAGSEKTYDFNHSNSTTGSHAVGGLTMMENKVLTLKFRVIALVSADGTPNEKAKALFQKFKDNDIKKYLNEKSLNQAGYEIEIENQLMFDQLDSTDLDDYFYAFDKEEWGKKELFKENHVKTRKKLQISYTKDGKEVRTETEIQEIKDVISEDTIDYTTINLYKEKLKSKSQIYNKALIVLADYECEKDKVGAFSRTFPLDHNALFVYSSNKDGGTYAHEIAHMLGLTHTFIREKNKKEFLDRKDYIEKYKKETIDACIEKIKNEYQNNIDKVSKKLKSLLARSYSTSQFTEFQIRKGTLIKCIDNSNLYYEARIKDYNSRINDKTLYSSYSWGGKVVSKDIYIENCKTEKKRNTDYKKYNLEAKIKLQEIVNEKIFNFKEKFNLIQEDCLKLYEEVLKYSLEIEYLQLISNYIYFKENSTKNTMDYTEPIYNNGNWEVQCFKFLHHQIKIMRNDYENNK</sequence>
<dbReference type="RefSeq" id="WP_379681116.1">
    <property type="nucleotide sequence ID" value="NZ_JBHMFE010000043.1"/>
</dbReference>
<dbReference type="Gene3D" id="3.40.390.10">
    <property type="entry name" value="Collagenase (Catalytic Domain)"/>
    <property type="match status" value="1"/>
</dbReference>
<reference evidence="1 2" key="1">
    <citation type="submission" date="2024-09" db="EMBL/GenBank/DDBJ databases">
        <authorList>
            <person name="Sun Q."/>
            <person name="Mori K."/>
        </authorList>
    </citation>
    <scope>NUCLEOTIDE SEQUENCE [LARGE SCALE GENOMIC DNA]</scope>
    <source>
        <strain evidence="1 2">CECT 8365</strain>
    </source>
</reference>
<protein>
    <submittedName>
        <fullName evidence="1">Uncharacterized protein</fullName>
    </submittedName>
</protein>
<dbReference type="Proteomes" id="UP001589562">
    <property type="component" value="Unassembled WGS sequence"/>
</dbReference>
<evidence type="ECO:0000313" key="1">
    <source>
        <dbReference type="EMBL" id="MFB9110536.1"/>
    </source>
</evidence>
<proteinExistence type="predicted"/>
<gene>
    <name evidence="1" type="ORF">ACFFVK_18285</name>
</gene>
<dbReference type="EMBL" id="JBHMFE010000043">
    <property type="protein sequence ID" value="MFB9110536.1"/>
    <property type="molecule type" value="Genomic_DNA"/>
</dbReference>
<dbReference type="InterPro" id="IPR024079">
    <property type="entry name" value="MetalloPept_cat_dom_sf"/>
</dbReference>
<evidence type="ECO:0000313" key="2">
    <source>
        <dbReference type="Proteomes" id="UP001589562"/>
    </source>
</evidence>
<comment type="caution">
    <text evidence="1">The sequence shown here is derived from an EMBL/GenBank/DDBJ whole genome shotgun (WGS) entry which is preliminary data.</text>
</comment>